<name>A0A9P8VRJ9_9HYPO</name>
<dbReference type="AlphaFoldDB" id="A0A9P8VRJ9"/>
<dbReference type="GO" id="GO:0016829">
    <property type="term" value="F:lyase activity"/>
    <property type="evidence" value="ECO:0007669"/>
    <property type="project" value="UniProtKB-KW"/>
</dbReference>
<evidence type="ECO:0000313" key="3">
    <source>
        <dbReference type="EMBL" id="KAH6871608.1"/>
    </source>
</evidence>
<keyword evidence="1" id="KW-0732">Signal</keyword>
<sequence>MKAISSVGGLLAALSLYYATATVLDPKCAPGGNFDLSKWSLQLPTGSTDHPDTIQSSDLKGCGGFKNNNFFTDPNDGTLVMKVIGGKPQCVSTPNSDHCRTELREINPSKWSPKSAVNRLSGDLVVKKISNKSVVVGQIHVEDTPDSHKPVMELYYGTGGQLDVGVNTCLKCGQKRFPVGKVPVGQRFTYEIRYEKGKLSVSIDGGEFQNLSTFSLNNPNSYFKAGNYNQGNAPTEVHFFGITVKHS</sequence>
<comment type="caution">
    <text evidence="3">The sequence shown here is derived from an EMBL/GenBank/DDBJ whole genome shotgun (WGS) entry which is preliminary data.</text>
</comment>
<dbReference type="Pfam" id="PF08787">
    <property type="entry name" value="Alginate_lyase2"/>
    <property type="match status" value="1"/>
</dbReference>
<protein>
    <submittedName>
        <fullName evidence="3">Alginate lyase 2</fullName>
    </submittedName>
</protein>
<dbReference type="OrthoDB" id="77013at2759"/>
<feature type="signal peptide" evidence="1">
    <location>
        <begin position="1"/>
        <end position="21"/>
    </location>
</feature>
<reference evidence="3 4" key="1">
    <citation type="journal article" date="2021" name="Nat. Commun.">
        <title>Genetic determinants of endophytism in the Arabidopsis root mycobiome.</title>
        <authorList>
            <person name="Mesny F."/>
            <person name="Miyauchi S."/>
            <person name="Thiergart T."/>
            <person name="Pickel B."/>
            <person name="Atanasova L."/>
            <person name="Karlsson M."/>
            <person name="Huettel B."/>
            <person name="Barry K.W."/>
            <person name="Haridas S."/>
            <person name="Chen C."/>
            <person name="Bauer D."/>
            <person name="Andreopoulos W."/>
            <person name="Pangilinan J."/>
            <person name="LaButti K."/>
            <person name="Riley R."/>
            <person name="Lipzen A."/>
            <person name="Clum A."/>
            <person name="Drula E."/>
            <person name="Henrissat B."/>
            <person name="Kohler A."/>
            <person name="Grigoriev I.V."/>
            <person name="Martin F.M."/>
            <person name="Hacquard S."/>
        </authorList>
    </citation>
    <scope>NUCLEOTIDE SEQUENCE [LARGE SCALE GENOMIC DNA]</scope>
    <source>
        <strain evidence="3 4">MPI-CAGE-CH-0241</strain>
    </source>
</reference>
<keyword evidence="3" id="KW-0456">Lyase</keyword>
<gene>
    <name evidence="3" type="ORF">B0T10DRAFT_533453</name>
</gene>
<keyword evidence="4" id="KW-1185">Reference proteome</keyword>
<dbReference type="InterPro" id="IPR014895">
    <property type="entry name" value="Alginate_lyase_2"/>
</dbReference>
<evidence type="ECO:0000259" key="2">
    <source>
        <dbReference type="Pfam" id="PF08787"/>
    </source>
</evidence>
<organism evidence="3 4">
    <name type="scientific">Thelonectria olida</name>
    <dbReference type="NCBI Taxonomy" id="1576542"/>
    <lineage>
        <taxon>Eukaryota</taxon>
        <taxon>Fungi</taxon>
        <taxon>Dikarya</taxon>
        <taxon>Ascomycota</taxon>
        <taxon>Pezizomycotina</taxon>
        <taxon>Sordariomycetes</taxon>
        <taxon>Hypocreomycetidae</taxon>
        <taxon>Hypocreales</taxon>
        <taxon>Nectriaceae</taxon>
        <taxon>Thelonectria</taxon>
    </lineage>
</organism>
<dbReference type="EMBL" id="JAGPYM010000052">
    <property type="protein sequence ID" value="KAH6871608.1"/>
    <property type="molecule type" value="Genomic_DNA"/>
</dbReference>
<evidence type="ECO:0000256" key="1">
    <source>
        <dbReference type="SAM" id="SignalP"/>
    </source>
</evidence>
<dbReference type="Proteomes" id="UP000777438">
    <property type="component" value="Unassembled WGS sequence"/>
</dbReference>
<dbReference type="SUPFAM" id="SSF49899">
    <property type="entry name" value="Concanavalin A-like lectins/glucanases"/>
    <property type="match status" value="1"/>
</dbReference>
<accession>A0A9P8VRJ9</accession>
<dbReference type="Gene3D" id="2.60.120.200">
    <property type="match status" value="1"/>
</dbReference>
<dbReference type="InterPro" id="IPR013320">
    <property type="entry name" value="ConA-like_dom_sf"/>
</dbReference>
<feature type="chain" id="PRO_5040455469" evidence="1">
    <location>
        <begin position="22"/>
        <end position="247"/>
    </location>
</feature>
<proteinExistence type="predicted"/>
<evidence type="ECO:0000313" key="4">
    <source>
        <dbReference type="Proteomes" id="UP000777438"/>
    </source>
</evidence>
<feature type="domain" description="Alginate lyase 2" evidence="2">
    <location>
        <begin position="34"/>
        <end position="246"/>
    </location>
</feature>